<dbReference type="OMA" id="VMASHHK"/>
<sequence length="552" mass="61439">MTLGIMKLPHGSSNFRLGAYLAWINAWLSTSSDGVGDGTGDILPIGEMSACFKEDNLIQLMDTGRLKQIIRSFRHKVDAKEILLGGTVPPSCDETNILTQRYDPRVYCDCDGIYPIPQGATIESVLQQTECLAIKKMVEVTKLVNEKEDEWNPRDLFTAQHLEDAVAEYILSNADEQEPPTTCLGPMPSLSEINAPDRRPNPKCDTDPSIFHQLYPTNEQIKILTDAKYFFAIACGGGFCDEGLTRAVAEAANNILIADYCDAADERSLFLLQEVGAAATAFLKLCHLAGEVTDWQFNNNVAVTLQFCVLGYFRDHSRTRRPDGIYGSYITDILSHRYIDLAIYVGVVNASIALKEEITREQYHLLAEACCYICDLIDFRSDAKRKLRENVILRGIRGDLCVYLDGLISSCLKATTRAIKSSPVSALVVMSIANWTLMASQHKVYELVAGTCERDSVHSKRCSYTSETDGSYQELLKAVTVYGTLGDNGADVKKKRAEMDLLYHICRGSPRTHAAWLADSTRTLLRPATLRRIIDIVHFEWRGPAGDVEYCP</sequence>
<dbReference type="OrthoDB" id="4360110at2759"/>
<keyword evidence="2" id="KW-1185">Reference proteome</keyword>
<evidence type="ECO:0000313" key="1">
    <source>
        <dbReference type="EMBL" id="EEQ31605.1"/>
    </source>
</evidence>
<proteinExistence type="predicted"/>
<protein>
    <submittedName>
        <fullName evidence="1">Uncharacterized protein</fullName>
    </submittedName>
</protein>
<dbReference type="GeneID" id="9229798"/>
<dbReference type="RefSeq" id="XP_002846687.1">
    <property type="nucleotide sequence ID" value="XM_002846641.1"/>
</dbReference>
<dbReference type="Proteomes" id="UP000002035">
    <property type="component" value="Unassembled WGS sequence"/>
</dbReference>
<evidence type="ECO:0000313" key="2">
    <source>
        <dbReference type="Proteomes" id="UP000002035"/>
    </source>
</evidence>
<dbReference type="VEuPathDB" id="FungiDB:MCYG_04424"/>
<dbReference type="AlphaFoldDB" id="C5FNJ1"/>
<gene>
    <name evidence="1" type="ORF">MCYG_04424</name>
</gene>
<dbReference type="eggNOG" id="ENOG502RNSM">
    <property type="taxonomic scope" value="Eukaryota"/>
</dbReference>
<reference evidence="2" key="1">
    <citation type="journal article" date="2012" name="MBio">
        <title>Comparative genome analysis of Trichophyton rubrum and related dermatophytes reveals candidate genes involved in infection.</title>
        <authorList>
            <person name="Martinez D.A."/>
            <person name="Oliver B.G."/>
            <person name="Graeser Y."/>
            <person name="Goldberg J.M."/>
            <person name="Li W."/>
            <person name="Martinez-Rossi N.M."/>
            <person name="Monod M."/>
            <person name="Shelest E."/>
            <person name="Barton R.C."/>
            <person name="Birch E."/>
            <person name="Brakhage A.A."/>
            <person name="Chen Z."/>
            <person name="Gurr S.J."/>
            <person name="Heiman D."/>
            <person name="Heitman J."/>
            <person name="Kosti I."/>
            <person name="Rossi A."/>
            <person name="Saif S."/>
            <person name="Samalova M."/>
            <person name="Saunders C.W."/>
            <person name="Shea T."/>
            <person name="Summerbell R.C."/>
            <person name="Xu J."/>
            <person name="Young S."/>
            <person name="Zeng Q."/>
            <person name="Birren B.W."/>
            <person name="Cuomo C.A."/>
            <person name="White T.C."/>
        </authorList>
    </citation>
    <scope>NUCLEOTIDE SEQUENCE [LARGE SCALE GENOMIC DNA]</scope>
    <source>
        <strain evidence="2">ATCC MYA-4605 / CBS 113480</strain>
    </source>
</reference>
<accession>C5FNJ1</accession>
<dbReference type="EMBL" id="DS995704">
    <property type="protein sequence ID" value="EEQ31605.1"/>
    <property type="molecule type" value="Genomic_DNA"/>
</dbReference>
<name>C5FNJ1_ARTOC</name>
<organism evidence="1 2">
    <name type="scientific">Arthroderma otae (strain ATCC MYA-4605 / CBS 113480)</name>
    <name type="common">Microsporum canis</name>
    <dbReference type="NCBI Taxonomy" id="554155"/>
    <lineage>
        <taxon>Eukaryota</taxon>
        <taxon>Fungi</taxon>
        <taxon>Dikarya</taxon>
        <taxon>Ascomycota</taxon>
        <taxon>Pezizomycotina</taxon>
        <taxon>Eurotiomycetes</taxon>
        <taxon>Eurotiomycetidae</taxon>
        <taxon>Onygenales</taxon>
        <taxon>Arthrodermataceae</taxon>
        <taxon>Microsporum</taxon>
    </lineage>
</organism>
<dbReference type="HOGENOM" id="CLU_034488_0_0_1"/>